<evidence type="ECO:0000313" key="3">
    <source>
        <dbReference type="Proteomes" id="UP000008370"/>
    </source>
</evidence>
<evidence type="ECO:0000313" key="2">
    <source>
        <dbReference type="EMBL" id="EKM52748.1"/>
    </source>
</evidence>
<name>K5VMR6_PHACS</name>
<feature type="compositionally biased region" description="Polar residues" evidence="1">
    <location>
        <begin position="169"/>
        <end position="180"/>
    </location>
</feature>
<dbReference type="KEGG" id="pco:PHACADRAFT_149640"/>
<accession>K5VMR6</accession>
<feature type="region of interest" description="Disordered" evidence="1">
    <location>
        <begin position="150"/>
        <end position="184"/>
    </location>
</feature>
<dbReference type="AlphaFoldDB" id="K5VMR6"/>
<feature type="compositionally biased region" description="Basic and acidic residues" evidence="1">
    <location>
        <begin position="153"/>
        <end position="166"/>
    </location>
</feature>
<dbReference type="GeneID" id="18908810"/>
<evidence type="ECO:0000256" key="1">
    <source>
        <dbReference type="SAM" id="MobiDB-lite"/>
    </source>
</evidence>
<sequence>MSKFLKPKQPYNFDALYASWTDAPKWHGIPDRDGPVTNWIAKMEVELKARKVPKEHWHDVARHYMGDRATKAWLFVGAATTNMFGAKFKWDWKRYKKVMLLVPWETLINDPWYKRVTWQIKQQLQAIAPAPAPPPSPPLTKQSLLKRSLTARDAQKKNSERPDPRRSASLFTFGSGSSVGTPKAATVKNMELPKETAKPTFVMMASKDDCEGLHVPPEWLVILLETLKVLSAEYPVLMSAGSAI</sequence>
<feature type="non-terminal residue" evidence="2">
    <location>
        <position position="244"/>
    </location>
</feature>
<dbReference type="EMBL" id="JH930475">
    <property type="protein sequence ID" value="EKM52748.1"/>
    <property type="molecule type" value="Genomic_DNA"/>
</dbReference>
<reference evidence="2 3" key="1">
    <citation type="journal article" date="2012" name="BMC Genomics">
        <title>Comparative genomics of the white-rot fungi, Phanerochaete carnosa and P. chrysosporium, to elucidate the genetic basis of the distinct wood types they colonize.</title>
        <authorList>
            <person name="Suzuki H."/>
            <person name="MacDonald J."/>
            <person name="Syed K."/>
            <person name="Salamov A."/>
            <person name="Hori C."/>
            <person name="Aerts A."/>
            <person name="Henrissat B."/>
            <person name="Wiebenga A."/>
            <person name="vanKuyk P.A."/>
            <person name="Barry K."/>
            <person name="Lindquist E."/>
            <person name="LaButti K."/>
            <person name="Lapidus A."/>
            <person name="Lucas S."/>
            <person name="Coutinho P."/>
            <person name="Gong Y."/>
            <person name="Samejima M."/>
            <person name="Mahadevan R."/>
            <person name="Abou-Zaid M."/>
            <person name="de Vries R.P."/>
            <person name="Igarashi K."/>
            <person name="Yadav J.S."/>
            <person name="Grigoriev I.V."/>
            <person name="Master E.R."/>
        </authorList>
    </citation>
    <scope>NUCLEOTIDE SEQUENCE [LARGE SCALE GENOMIC DNA]</scope>
    <source>
        <strain evidence="2 3">HHB-10118-sp</strain>
    </source>
</reference>
<proteinExistence type="predicted"/>
<organism evidence="2 3">
    <name type="scientific">Phanerochaete carnosa (strain HHB-10118-sp)</name>
    <name type="common">White-rot fungus</name>
    <name type="synonym">Peniophora carnosa</name>
    <dbReference type="NCBI Taxonomy" id="650164"/>
    <lineage>
        <taxon>Eukaryota</taxon>
        <taxon>Fungi</taxon>
        <taxon>Dikarya</taxon>
        <taxon>Basidiomycota</taxon>
        <taxon>Agaricomycotina</taxon>
        <taxon>Agaricomycetes</taxon>
        <taxon>Polyporales</taxon>
        <taxon>Phanerochaetaceae</taxon>
        <taxon>Phanerochaete</taxon>
    </lineage>
</organism>
<keyword evidence="3" id="KW-1185">Reference proteome</keyword>
<dbReference type="OrthoDB" id="2729829at2759"/>
<dbReference type="HOGENOM" id="CLU_1140324_0_0_1"/>
<dbReference type="InParanoid" id="K5VMR6"/>
<protein>
    <submittedName>
        <fullName evidence="2">Uncharacterized protein</fullName>
    </submittedName>
</protein>
<dbReference type="STRING" id="650164.K5VMR6"/>
<dbReference type="Proteomes" id="UP000008370">
    <property type="component" value="Unassembled WGS sequence"/>
</dbReference>
<dbReference type="RefSeq" id="XP_007399083.1">
    <property type="nucleotide sequence ID" value="XM_007399021.1"/>
</dbReference>
<gene>
    <name evidence="2" type="ORF">PHACADRAFT_149640</name>
</gene>